<protein>
    <recommendedName>
        <fullName evidence="3">Lipoprotein</fullName>
    </recommendedName>
</protein>
<evidence type="ECO:0008006" key="3">
    <source>
        <dbReference type="Google" id="ProtNLM"/>
    </source>
</evidence>
<sequence length="213" mass="24816">MKINIAIISLFFVFSCKKENSRTEHSYSKDSLISVRTKGNVITDTIGSEEDVKEEYILLRTLMEAKKLDSSSFDYECEERIGTVVFYSERGNLKVIQHSYGENSHFSAVENYFIRNNKPFFIFNQETVWNFDGGTPEKPETKDNIKEYRYYYINGRLEFCCNKEYSIRSSSESNPKPEDIPAVESKNCSDTELQKTFQLLMKNKTKKGQIKCL</sequence>
<dbReference type="Proteomes" id="UP001208114">
    <property type="component" value="Unassembled WGS sequence"/>
</dbReference>
<keyword evidence="2" id="KW-1185">Reference proteome</keyword>
<accession>A0ABT2VUG4</accession>
<name>A0ABT2VUG4_9FLAO</name>
<comment type="caution">
    <text evidence="1">The sequence shown here is derived from an EMBL/GenBank/DDBJ whole genome shotgun (WGS) entry which is preliminary data.</text>
</comment>
<reference evidence="2" key="1">
    <citation type="submission" date="2023-07" db="EMBL/GenBank/DDBJ databases">
        <title>Chryseobacterium sp. GMJ5 Genome sequencing and assembly.</title>
        <authorList>
            <person name="Jung Y."/>
        </authorList>
    </citation>
    <scope>NUCLEOTIDE SEQUENCE [LARGE SCALE GENOMIC DNA]</scope>
    <source>
        <strain evidence="2">GMJ5</strain>
    </source>
</reference>
<organism evidence="1 2">
    <name type="scientific">Chryseobacterium gilvum</name>
    <dbReference type="NCBI Taxonomy" id="2976534"/>
    <lineage>
        <taxon>Bacteria</taxon>
        <taxon>Pseudomonadati</taxon>
        <taxon>Bacteroidota</taxon>
        <taxon>Flavobacteriia</taxon>
        <taxon>Flavobacteriales</taxon>
        <taxon>Weeksellaceae</taxon>
        <taxon>Chryseobacterium group</taxon>
        <taxon>Chryseobacterium</taxon>
    </lineage>
</organism>
<evidence type="ECO:0000313" key="2">
    <source>
        <dbReference type="Proteomes" id="UP001208114"/>
    </source>
</evidence>
<proteinExistence type="predicted"/>
<evidence type="ECO:0000313" key="1">
    <source>
        <dbReference type="EMBL" id="MCU7613646.1"/>
    </source>
</evidence>
<dbReference type="PROSITE" id="PS51257">
    <property type="entry name" value="PROKAR_LIPOPROTEIN"/>
    <property type="match status" value="1"/>
</dbReference>
<dbReference type="RefSeq" id="WP_262989491.1">
    <property type="nucleotide sequence ID" value="NZ_JAOTEN010000001.1"/>
</dbReference>
<dbReference type="EMBL" id="JAOTEN010000001">
    <property type="protein sequence ID" value="MCU7613646.1"/>
    <property type="molecule type" value="Genomic_DNA"/>
</dbReference>
<gene>
    <name evidence="1" type="ORF">N0B16_04275</name>
</gene>